<dbReference type="PROSITE" id="PS00627">
    <property type="entry name" value="GHMP_KINASES_ATP"/>
    <property type="match status" value="1"/>
</dbReference>
<protein>
    <recommendedName>
        <fullName evidence="4 12">Homoserine kinase</fullName>
        <shortName evidence="12">HK</shortName>
        <shortName evidence="12">HSK</shortName>
        <ecNumber evidence="3 12">2.7.1.39</ecNumber>
    </recommendedName>
</protein>
<keyword evidence="8 12" id="KW-0547">Nucleotide-binding</keyword>
<dbReference type="PANTHER" id="PTHR20861:SF1">
    <property type="entry name" value="HOMOSERINE KINASE"/>
    <property type="match status" value="1"/>
</dbReference>
<proteinExistence type="inferred from homology"/>
<keyword evidence="10 12" id="KW-0067">ATP-binding</keyword>
<dbReference type="SUPFAM" id="SSF54211">
    <property type="entry name" value="Ribosomal protein S5 domain 2-like"/>
    <property type="match status" value="1"/>
</dbReference>
<evidence type="ECO:0000256" key="9">
    <source>
        <dbReference type="ARBA" id="ARBA00022777"/>
    </source>
</evidence>
<comment type="subcellular location">
    <subcellularLocation>
        <location evidence="12">Cytoplasm</location>
    </subcellularLocation>
</comment>
<dbReference type="Gene3D" id="3.30.230.10">
    <property type="match status" value="1"/>
</dbReference>
<comment type="catalytic activity">
    <reaction evidence="11 12">
        <text>L-homoserine + ATP = O-phospho-L-homoserine + ADP + H(+)</text>
        <dbReference type="Rhea" id="RHEA:13985"/>
        <dbReference type="ChEBI" id="CHEBI:15378"/>
        <dbReference type="ChEBI" id="CHEBI:30616"/>
        <dbReference type="ChEBI" id="CHEBI:57476"/>
        <dbReference type="ChEBI" id="CHEBI:57590"/>
        <dbReference type="ChEBI" id="CHEBI:456216"/>
        <dbReference type="EC" id="2.7.1.39"/>
    </reaction>
</comment>
<dbReference type="InterPro" id="IPR014721">
    <property type="entry name" value="Ribsml_uS5_D2-typ_fold_subgr"/>
</dbReference>
<comment type="similarity">
    <text evidence="2 12">Belongs to the GHMP kinase family. Homoserine kinase subfamily.</text>
</comment>
<accession>A0A2T4DM82</accession>
<evidence type="ECO:0000256" key="5">
    <source>
        <dbReference type="ARBA" id="ARBA00022605"/>
    </source>
</evidence>
<evidence type="ECO:0000256" key="1">
    <source>
        <dbReference type="ARBA" id="ARBA00005015"/>
    </source>
</evidence>
<dbReference type="AlphaFoldDB" id="A0A2T4DM82"/>
<dbReference type="EC" id="2.7.1.39" evidence="3 12"/>
<evidence type="ECO:0000256" key="11">
    <source>
        <dbReference type="ARBA" id="ARBA00049375"/>
    </source>
</evidence>
<evidence type="ECO:0000313" key="15">
    <source>
        <dbReference type="EMBL" id="PTB94887.1"/>
    </source>
</evidence>
<dbReference type="NCBIfam" id="NF002288">
    <property type="entry name" value="PRK01212.1-4"/>
    <property type="match status" value="1"/>
</dbReference>
<name>A0A2T4DM82_9BACT</name>
<dbReference type="GO" id="GO:0005737">
    <property type="term" value="C:cytoplasm"/>
    <property type="evidence" value="ECO:0007669"/>
    <property type="project" value="UniProtKB-SubCell"/>
</dbReference>
<dbReference type="SUPFAM" id="SSF55060">
    <property type="entry name" value="GHMP Kinase, C-terminal domain"/>
    <property type="match status" value="1"/>
</dbReference>
<dbReference type="Proteomes" id="UP000240608">
    <property type="component" value="Unassembled WGS sequence"/>
</dbReference>
<dbReference type="PIRSF" id="PIRSF000676">
    <property type="entry name" value="Homoser_kin"/>
    <property type="match status" value="1"/>
</dbReference>
<evidence type="ECO:0000256" key="10">
    <source>
        <dbReference type="ARBA" id="ARBA00022840"/>
    </source>
</evidence>
<dbReference type="GO" id="GO:0009088">
    <property type="term" value="P:threonine biosynthetic process"/>
    <property type="evidence" value="ECO:0007669"/>
    <property type="project" value="UniProtKB-UniRule"/>
</dbReference>
<evidence type="ECO:0000256" key="6">
    <source>
        <dbReference type="ARBA" id="ARBA00022679"/>
    </source>
</evidence>
<keyword evidence="12" id="KW-0963">Cytoplasm</keyword>
<dbReference type="Pfam" id="PF00288">
    <property type="entry name" value="GHMP_kinases_N"/>
    <property type="match status" value="1"/>
</dbReference>
<comment type="function">
    <text evidence="12">Catalyzes the ATP-dependent phosphorylation of L-homoserine to L-homoserine phosphate.</text>
</comment>
<keyword evidence="6 12" id="KW-0808">Transferase</keyword>
<dbReference type="InterPro" id="IPR006203">
    <property type="entry name" value="GHMP_knse_ATP-bd_CS"/>
</dbReference>
<keyword evidence="9 12" id="KW-0418">Kinase</keyword>
<dbReference type="InterPro" id="IPR006204">
    <property type="entry name" value="GHMP_kinase_N_dom"/>
</dbReference>
<comment type="caution">
    <text evidence="15">The sequence shown here is derived from an EMBL/GenBank/DDBJ whole genome shotgun (WGS) entry which is preliminary data.</text>
</comment>
<dbReference type="InterPro" id="IPR000870">
    <property type="entry name" value="Homoserine_kinase"/>
</dbReference>
<evidence type="ECO:0000256" key="8">
    <source>
        <dbReference type="ARBA" id="ARBA00022741"/>
    </source>
</evidence>
<evidence type="ECO:0000313" key="16">
    <source>
        <dbReference type="Proteomes" id="UP000240608"/>
    </source>
</evidence>
<evidence type="ECO:0000256" key="12">
    <source>
        <dbReference type="HAMAP-Rule" id="MF_00384"/>
    </source>
</evidence>
<organism evidence="15 16">
    <name type="scientific">Marivirga lumbricoides</name>
    <dbReference type="NCBI Taxonomy" id="1046115"/>
    <lineage>
        <taxon>Bacteria</taxon>
        <taxon>Pseudomonadati</taxon>
        <taxon>Bacteroidota</taxon>
        <taxon>Cytophagia</taxon>
        <taxon>Cytophagales</taxon>
        <taxon>Marivirgaceae</taxon>
        <taxon>Marivirga</taxon>
    </lineage>
</organism>
<dbReference type="GO" id="GO:0005524">
    <property type="term" value="F:ATP binding"/>
    <property type="evidence" value="ECO:0007669"/>
    <property type="project" value="UniProtKB-UniRule"/>
</dbReference>
<dbReference type="EMBL" id="PYVU01000119">
    <property type="protein sequence ID" value="PTB94887.1"/>
    <property type="molecule type" value="Genomic_DNA"/>
</dbReference>
<dbReference type="HAMAP" id="MF_00384">
    <property type="entry name" value="Homoser_kinase"/>
    <property type="match status" value="1"/>
</dbReference>
<dbReference type="GO" id="GO:0004413">
    <property type="term" value="F:homoserine kinase activity"/>
    <property type="evidence" value="ECO:0007669"/>
    <property type="project" value="UniProtKB-UniRule"/>
</dbReference>
<evidence type="ECO:0000256" key="3">
    <source>
        <dbReference type="ARBA" id="ARBA00012078"/>
    </source>
</evidence>
<feature type="domain" description="GHMP kinase N-terminal" evidence="13">
    <location>
        <begin position="67"/>
        <end position="148"/>
    </location>
</feature>
<keyword evidence="7 12" id="KW-0791">Threonine biosynthesis</keyword>
<dbReference type="InterPro" id="IPR036554">
    <property type="entry name" value="GHMP_kinase_C_sf"/>
</dbReference>
<dbReference type="NCBIfam" id="TIGR00191">
    <property type="entry name" value="thrB"/>
    <property type="match status" value="1"/>
</dbReference>
<comment type="caution">
    <text evidence="12">Lacks conserved residue(s) required for the propagation of feature annotation.</text>
</comment>
<comment type="pathway">
    <text evidence="1 12">Amino-acid biosynthesis; L-threonine biosynthesis; L-threonine from L-aspartate: step 4/5.</text>
</comment>
<evidence type="ECO:0000256" key="4">
    <source>
        <dbReference type="ARBA" id="ARBA00017858"/>
    </source>
</evidence>
<dbReference type="Pfam" id="PF08544">
    <property type="entry name" value="GHMP_kinases_C"/>
    <property type="match status" value="1"/>
</dbReference>
<evidence type="ECO:0000256" key="7">
    <source>
        <dbReference type="ARBA" id="ARBA00022697"/>
    </source>
</evidence>
<dbReference type="UniPathway" id="UPA00050">
    <property type="reaction ID" value="UER00064"/>
</dbReference>
<gene>
    <name evidence="12" type="primary">thrB</name>
    <name evidence="15" type="ORF">C9994_11750</name>
</gene>
<dbReference type="PRINTS" id="PR00958">
    <property type="entry name" value="HOMSERKINASE"/>
</dbReference>
<dbReference type="Gene3D" id="3.30.70.890">
    <property type="entry name" value="GHMP kinase, C-terminal domain"/>
    <property type="match status" value="1"/>
</dbReference>
<evidence type="ECO:0000256" key="2">
    <source>
        <dbReference type="ARBA" id="ARBA00007370"/>
    </source>
</evidence>
<dbReference type="PANTHER" id="PTHR20861">
    <property type="entry name" value="HOMOSERINE/4-DIPHOSPHOCYTIDYL-2-C-METHYL-D-ERYTHRITOL KINASE"/>
    <property type="match status" value="1"/>
</dbReference>
<evidence type="ECO:0000259" key="13">
    <source>
        <dbReference type="Pfam" id="PF00288"/>
    </source>
</evidence>
<sequence length="308" mass="32722">MDKIKIFAPATIANVGPGYDIFGLALEHIGDTIEMSWRDDDQIQIDPLDGFPEIPVAASKNIAGIVVLEMLKKQNIKKGLNIRISKNVMPGSGLGSSGSSAAGAAFALNELLGKPFSSTELIQFAMLGEKATSGKAHADNVAASLLGGFTIIKGYKPLQIFNIPFPENLYIAVVHPQIEVKTSDSKKVLKKELGLDAVIQQGGNIAGLVAGLMGNDFKLIGASMNDLIAEPIRSFLIPGYHQAKKMVLENGAIGCSISGSGPSIFAFTDGKAKAKEIAKLLSDFYNQLEIDNKVYCSAINKKGCEVIL</sequence>
<dbReference type="InterPro" id="IPR013750">
    <property type="entry name" value="GHMP_kinase_C_dom"/>
</dbReference>
<dbReference type="InterPro" id="IPR020568">
    <property type="entry name" value="Ribosomal_Su5_D2-typ_SF"/>
</dbReference>
<reference evidence="15 16" key="1">
    <citation type="submission" date="2018-03" db="EMBL/GenBank/DDBJ databases">
        <title>Cross-interface Injection: A General Nanoliter Liquid Handling Method Applied to Single Cells Genome Amplification Automated Nanoliter Liquid Handling Applied to Single Cell Multiple Displacement Amplification.</title>
        <authorList>
            <person name="Yun J."/>
            <person name="Xu P."/>
            <person name="Xu J."/>
            <person name="Dai X."/>
            <person name="Wang Y."/>
            <person name="Zheng X."/>
            <person name="Cao C."/>
            <person name="Yi Q."/>
            <person name="Zhu Y."/>
            <person name="Wang L."/>
            <person name="Dong Z."/>
            <person name="Huang Y."/>
            <person name="Huang L."/>
            <person name="Du W."/>
        </authorList>
    </citation>
    <scope>NUCLEOTIDE SEQUENCE [LARGE SCALE GENOMIC DNA]</scope>
    <source>
        <strain evidence="15 16">Z-D1-2</strain>
    </source>
</reference>
<evidence type="ECO:0000259" key="14">
    <source>
        <dbReference type="Pfam" id="PF08544"/>
    </source>
</evidence>
<feature type="domain" description="GHMP kinase C-terminal" evidence="14">
    <location>
        <begin position="211"/>
        <end position="285"/>
    </location>
</feature>
<keyword evidence="5 12" id="KW-0028">Amino-acid biosynthesis</keyword>